<dbReference type="KEGG" id="abp:AGABI1DRAFT135017"/>
<dbReference type="Proteomes" id="UP000008493">
    <property type="component" value="Unassembled WGS sequence"/>
</dbReference>
<dbReference type="EMBL" id="JH972971">
    <property type="protein sequence ID" value="EKM73338.1"/>
    <property type="molecule type" value="Genomic_DNA"/>
</dbReference>
<accession>K5WRF7</accession>
<gene>
    <name evidence="2" type="ORF">AGABI1DRAFT_135017</name>
</gene>
<keyword evidence="3" id="KW-1185">Reference proteome</keyword>
<dbReference type="InParanoid" id="K5WRF7"/>
<evidence type="ECO:0000256" key="1">
    <source>
        <dbReference type="SAM" id="MobiDB-lite"/>
    </source>
</evidence>
<reference evidence="3" key="1">
    <citation type="journal article" date="2012" name="Proc. Natl. Acad. Sci. U.S.A.">
        <title>Genome sequence of the button mushroom Agaricus bisporus reveals mechanisms governing adaptation to a humic-rich ecological niche.</title>
        <authorList>
            <person name="Morin E."/>
            <person name="Kohler A."/>
            <person name="Baker A.R."/>
            <person name="Foulongne-Oriol M."/>
            <person name="Lombard V."/>
            <person name="Nagy L.G."/>
            <person name="Ohm R.A."/>
            <person name="Patyshakuliyeva A."/>
            <person name="Brun A."/>
            <person name="Aerts A.L."/>
            <person name="Bailey A.M."/>
            <person name="Billette C."/>
            <person name="Coutinho P.M."/>
            <person name="Deakin G."/>
            <person name="Doddapaneni H."/>
            <person name="Floudas D."/>
            <person name="Grimwood J."/>
            <person name="Hilden K."/>
            <person name="Kuees U."/>
            <person name="LaButti K.M."/>
            <person name="Lapidus A."/>
            <person name="Lindquist E.A."/>
            <person name="Lucas S.M."/>
            <person name="Murat C."/>
            <person name="Riley R.W."/>
            <person name="Salamov A.A."/>
            <person name="Schmutz J."/>
            <person name="Subramanian V."/>
            <person name="Woesten H.A.B."/>
            <person name="Xu J."/>
            <person name="Eastwood D.C."/>
            <person name="Foster G.D."/>
            <person name="Sonnenberg A.S."/>
            <person name="Cullen D."/>
            <person name="de Vries R.P."/>
            <person name="Lundell T."/>
            <person name="Hibbett D.S."/>
            <person name="Henrissat B."/>
            <person name="Burton K.S."/>
            <person name="Kerrigan R.W."/>
            <person name="Challen M.P."/>
            <person name="Grigoriev I.V."/>
            <person name="Martin F."/>
        </authorList>
    </citation>
    <scope>NUCLEOTIDE SEQUENCE [LARGE SCALE GENOMIC DNA]</scope>
    <source>
        <strain evidence="3">JB137-S8 / ATCC MYA-4627 / FGSC 10392</strain>
    </source>
</reference>
<evidence type="ECO:0000313" key="2">
    <source>
        <dbReference type="EMBL" id="EKM73338.1"/>
    </source>
</evidence>
<organism evidence="2 3">
    <name type="scientific">Agaricus bisporus var. burnettii (strain JB137-S8 / ATCC MYA-4627 / FGSC 10392)</name>
    <name type="common">White button mushroom</name>
    <dbReference type="NCBI Taxonomy" id="597362"/>
    <lineage>
        <taxon>Eukaryota</taxon>
        <taxon>Fungi</taxon>
        <taxon>Dikarya</taxon>
        <taxon>Basidiomycota</taxon>
        <taxon>Agaricomycotina</taxon>
        <taxon>Agaricomycetes</taxon>
        <taxon>Agaricomycetidae</taxon>
        <taxon>Agaricales</taxon>
        <taxon>Agaricineae</taxon>
        <taxon>Agaricaceae</taxon>
        <taxon>Agaricus</taxon>
    </lineage>
</organism>
<name>K5WRF7_AGABU</name>
<feature type="region of interest" description="Disordered" evidence="1">
    <location>
        <begin position="25"/>
        <end position="84"/>
    </location>
</feature>
<dbReference type="RefSeq" id="XP_007336023.1">
    <property type="nucleotide sequence ID" value="XM_007335961.1"/>
</dbReference>
<dbReference type="HOGENOM" id="CLU_2526922_0_0_1"/>
<dbReference type="GeneID" id="18828440"/>
<proteinExistence type="predicted"/>
<sequence>MLTLHSEGHPSIPTLSNYVIKFSVTDPQKSTTKQKDPKSKQAPNHPARPARHINMPRTGRTGLADLSDGWTVHIPEPSLRGPNA</sequence>
<evidence type="ECO:0000313" key="3">
    <source>
        <dbReference type="Proteomes" id="UP000008493"/>
    </source>
</evidence>
<dbReference type="AlphaFoldDB" id="K5WRF7"/>
<protein>
    <submittedName>
        <fullName evidence="2">Uncharacterized protein</fullName>
    </submittedName>
</protein>